<dbReference type="InterPro" id="IPR023168">
    <property type="entry name" value="GatB_Yqey_C_2"/>
</dbReference>
<organism evidence="1 2">
    <name type="scientific">Cohaesibacter marisflavi</name>
    <dbReference type="NCBI Taxonomy" id="655353"/>
    <lineage>
        <taxon>Bacteria</taxon>
        <taxon>Pseudomonadati</taxon>
        <taxon>Pseudomonadota</taxon>
        <taxon>Alphaproteobacteria</taxon>
        <taxon>Hyphomicrobiales</taxon>
        <taxon>Cohaesibacteraceae</taxon>
    </lineage>
</organism>
<dbReference type="InterPro" id="IPR042184">
    <property type="entry name" value="YqeY/Aim41_N"/>
</dbReference>
<proteinExistence type="predicted"/>
<dbReference type="Proteomes" id="UP000199236">
    <property type="component" value="Unassembled WGS sequence"/>
</dbReference>
<evidence type="ECO:0000313" key="2">
    <source>
        <dbReference type="Proteomes" id="UP000199236"/>
    </source>
</evidence>
<dbReference type="PANTHER" id="PTHR28055">
    <property type="entry name" value="ALTERED INHERITANCE OF MITOCHONDRIA PROTEIN 41, MITOCHONDRIAL"/>
    <property type="match status" value="1"/>
</dbReference>
<reference evidence="1 2" key="1">
    <citation type="submission" date="2016-10" db="EMBL/GenBank/DDBJ databases">
        <authorList>
            <person name="de Groot N.N."/>
        </authorList>
    </citation>
    <scope>NUCLEOTIDE SEQUENCE [LARGE SCALE GENOMIC DNA]</scope>
    <source>
        <strain evidence="1 2">CGMCC 1.9157</strain>
    </source>
</reference>
<keyword evidence="2" id="KW-1185">Reference proteome</keyword>
<gene>
    <name evidence="1" type="ORF">SAMN04488056_106153</name>
</gene>
<dbReference type="STRING" id="655353.SAMN04488056_106153"/>
<dbReference type="SUPFAM" id="SSF89095">
    <property type="entry name" value="GatB/YqeY motif"/>
    <property type="match status" value="1"/>
</dbReference>
<dbReference type="Pfam" id="PF09424">
    <property type="entry name" value="YqeY"/>
    <property type="match status" value="1"/>
</dbReference>
<dbReference type="GO" id="GO:0016884">
    <property type="term" value="F:carbon-nitrogen ligase activity, with glutamine as amido-N-donor"/>
    <property type="evidence" value="ECO:0007669"/>
    <property type="project" value="InterPro"/>
</dbReference>
<dbReference type="AlphaFoldDB" id="A0A1I5HCL9"/>
<dbReference type="InterPro" id="IPR003789">
    <property type="entry name" value="Asn/Gln_tRNA_amidoTrase-B-like"/>
</dbReference>
<evidence type="ECO:0000313" key="1">
    <source>
        <dbReference type="EMBL" id="SFO45810.1"/>
    </source>
</evidence>
<evidence type="ECO:0008006" key="3">
    <source>
        <dbReference type="Google" id="ProtNLM"/>
    </source>
</evidence>
<dbReference type="InterPro" id="IPR019004">
    <property type="entry name" value="YqeY/Aim41"/>
</dbReference>
<protein>
    <recommendedName>
        <fullName evidence="3">GatB/YqeY domain-containing protein</fullName>
    </recommendedName>
</protein>
<dbReference type="PANTHER" id="PTHR28055:SF1">
    <property type="entry name" value="ALTERED INHERITANCE OF MITOCHONDRIA PROTEIN 41, MITOCHONDRIAL"/>
    <property type="match status" value="1"/>
</dbReference>
<dbReference type="RefSeq" id="WP_090072991.1">
    <property type="nucleotide sequence ID" value="NZ_FOVR01000006.1"/>
</dbReference>
<accession>A0A1I5HCL9</accession>
<name>A0A1I5HCL9_9HYPH</name>
<dbReference type="OrthoDB" id="9788127at2"/>
<sequence>MREQITESLTEAIKAQDKRRMATLRLVTAAIKDRDVDARGQGKEGVSDDDILQILAKMIKQREESIRVYEEAGREELAQQEREEAEIIKEFLPQQMGEEEVSQTCAKAVEELDADGLRDMGKVMNHLKATYPGQMDFGKASCIVKGLLL</sequence>
<dbReference type="EMBL" id="FOVR01000006">
    <property type="protein sequence ID" value="SFO45810.1"/>
    <property type="molecule type" value="Genomic_DNA"/>
</dbReference>
<dbReference type="Gene3D" id="1.10.10.410">
    <property type="match status" value="1"/>
</dbReference>
<dbReference type="Gene3D" id="1.10.1510.10">
    <property type="entry name" value="Uncharacterised protein YqeY/AIM41 PF09424, N-terminal domain"/>
    <property type="match status" value="1"/>
</dbReference>